<feature type="domain" description="CobQ/CobB/MinD/ParA nucleotide binding" evidence="1">
    <location>
        <begin position="3"/>
        <end position="239"/>
    </location>
</feature>
<dbReference type="EMBL" id="DRMH01000025">
    <property type="protein sequence ID" value="HFC97344.1"/>
    <property type="molecule type" value="Genomic_DNA"/>
</dbReference>
<dbReference type="Pfam" id="PF01656">
    <property type="entry name" value="CbiA"/>
    <property type="match status" value="1"/>
</dbReference>
<name>A0A7C3GU20_9BACT</name>
<comment type="caution">
    <text evidence="2">The sequence shown here is derived from an EMBL/GenBank/DDBJ whole genome shotgun (WGS) entry which is preliminary data.</text>
</comment>
<dbReference type="SUPFAM" id="SSF52540">
    <property type="entry name" value="P-loop containing nucleoside triphosphate hydrolases"/>
    <property type="match status" value="1"/>
</dbReference>
<dbReference type="InterPro" id="IPR027417">
    <property type="entry name" value="P-loop_NTPase"/>
</dbReference>
<dbReference type="GO" id="GO:0016887">
    <property type="term" value="F:ATP hydrolysis activity"/>
    <property type="evidence" value="ECO:0007669"/>
    <property type="project" value="TreeGrafter"/>
</dbReference>
<dbReference type="InterPro" id="IPR014433">
    <property type="entry name" value="CooC"/>
</dbReference>
<dbReference type="GO" id="GO:0005829">
    <property type="term" value="C:cytosol"/>
    <property type="evidence" value="ECO:0007669"/>
    <property type="project" value="TreeGrafter"/>
</dbReference>
<keyword evidence="2" id="KW-0418">Kinase</keyword>
<dbReference type="GO" id="GO:0005524">
    <property type="term" value="F:ATP binding"/>
    <property type="evidence" value="ECO:0007669"/>
    <property type="project" value="TreeGrafter"/>
</dbReference>
<evidence type="ECO:0000313" key="2">
    <source>
        <dbReference type="EMBL" id="HFC97344.1"/>
    </source>
</evidence>
<dbReference type="PANTHER" id="PTHR43384:SF3">
    <property type="entry name" value="AAA+ ATPASE DOMAIN-CONTAINING PROTEIN"/>
    <property type="match status" value="1"/>
</dbReference>
<dbReference type="PIRSF" id="PIRSF005647">
    <property type="entry name" value="CooC"/>
    <property type="match status" value="1"/>
</dbReference>
<gene>
    <name evidence="2" type="ORF">ENJ40_02640</name>
</gene>
<keyword evidence="2" id="KW-0808">Transferase</keyword>
<dbReference type="Gene3D" id="3.40.50.300">
    <property type="entry name" value="P-loop containing nucleotide triphosphate hydrolases"/>
    <property type="match status" value="1"/>
</dbReference>
<dbReference type="InterPro" id="IPR002586">
    <property type="entry name" value="CobQ/CobB/MinD/ParA_Nub-bd_dom"/>
</dbReference>
<dbReference type="Proteomes" id="UP000886043">
    <property type="component" value="Unassembled WGS sequence"/>
</dbReference>
<protein>
    <submittedName>
        <fullName evidence="2">Adenylyl-sulfate kinase</fullName>
        <ecNumber evidence="2">2.7.1.25</ecNumber>
    </submittedName>
</protein>
<dbReference type="PANTHER" id="PTHR43384">
    <property type="entry name" value="SEPTUM SITE-DETERMINING PROTEIN MIND HOMOLOG, CHLOROPLASTIC-RELATED"/>
    <property type="match status" value="1"/>
</dbReference>
<accession>A0A7C3GU20</accession>
<proteinExistence type="predicted"/>
<evidence type="ECO:0000259" key="1">
    <source>
        <dbReference type="Pfam" id="PF01656"/>
    </source>
</evidence>
<dbReference type="AlphaFoldDB" id="A0A7C3GU20"/>
<dbReference type="GO" id="GO:0009898">
    <property type="term" value="C:cytoplasmic side of plasma membrane"/>
    <property type="evidence" value="ECO:0007669"/>
    <property type="project" value="TreeGrafter"/>
</dbReference>
<reference evidence="2" key="1">
    <citation type="journal article" date="2020" name="mSystems">
        <title>Genome- and Community-Level Interaction Insights into Carbon Utilization and Element Cycling Functions of Hydrothermarchaeota in Hydrothermal Sediment.</title>
        <authorList>
            <person name="Zhou Z."/>
            <person name="Liu Y."/>
            <person name="Xu W."/>
            <person name="Pan J."/>
            <person name="Luo Z.H."/>
            <person name="Li M."/>
        </authorList>
    </citation>
    <scope>NUCLEOTIDE SEQUENCE [LARGE SCALE GENOMIC DNA]</scope>
    <source>
        <strain evidence="2">HyVt-483</strain>
    </source>
</reference>
<dbReference type="InterPro" id="IPR050625">
    <property type="entry name" value="ParA/MinD_ATPase"/>
</dbReference>
<sequence length="263" mass="28672">MKMVISGKGGSGKSTVAALLAEFLAEQNREVLVVDADESNPGLYRMLGFGNPPLTLMDLLGGKTEVRKKLRERIRKEGREELGLFEKHRISPEDLPGEYVARRGNLSLVVVGKILQAREGCACPMGVVAREFLKRLEFPSGGIILVDTEAGVEHFGRGLETAVDGVLAVVDPSLEAVALAERIRDLATGSGARFAGVVLNRITPETEGILEEEIHRRNLPVIGRFYLRPEFTAALLRGEKLPLSGEVREELVRILQGLQSGLL</sequence>
<dbReference type="GO" id="GO:0004020">
    <property type="term" value="F:adenylylsulfate kinase activity"/>
    <property type="evidence" value="ECO:0007669"/>
    <property type="project" value="UniProtKB-EC"/>
</dbReference>
<dbReference type="GO" id="GO:0051782">
    <property type="term" value="P:negative regulation of cell division"/>
    <property type="evidence" value="ECO:0007669"/>
    <property type="project" value="TreeGrafter"/>
</dbReference>
<organism evidence="2">
    <name type="scientific">Thermosulfurimonas dismutans</name>
    <dbReference type="NCBI Taxonomy" id="999894"/>
    <lineage>
        <taxon>Bacteria</taxon>
        <taxon>Pseudomonadati</taxon>
        <taxon>Thermodesulfobacteriota</taxon>
        <taxon>Thermodesulfobacteria</taxon>
        <taxon>Thermodesulfobacteriales</taxon>
        <taxon>Thermodesulfobacteriaceae</taxon>
        <taxon>Thermosulfurimonas</taxon>
    </lineage>
</organism>
<dbReference type="EC" id="2.7.1.25" evidence="2"/>